<proteinExistence type="predicted"/>
<dbReference type="Proteomes" id="UP000181909">
    <property type="component" value="Unassembled WGS sequence"/>
</dbReference>
<dbReference type="AlphaFoldDB" id="A0A1K2F2X4"/>
<gene>
    <name evidence="1" type="ORF">SAMN02787144_102955</name>
</gene>
<reference evidence="1 2" key="1">
    <citation type="submission" date="2016-11" db="EMBL/GenBank/DDBJ databases">
        <authorList>
            <person name="Jaros S."/>
            <person name="Januszkiewicz K."/>
            <person name="Wedrychowicz H."/>
        </authorList>
    </citation>
    <scope>NUCLEOTIDE SEQUENCE [LARGE SCALE GENOMIC DNA]</scope>
    <source>
        <strain evidence="1 2">OK807</strain>
    </source>
</reference>
<evidence type="ECO:0000313" key="1">
    <source>
        <dbReference type="EMBL" id="SFY42167.1"/>
    </source>
</evidence>
<organism evidence="1 2">
    <name type="scientific">Streptomyces atratus</name>
    <dbReference type="NCBI Taxonomy" id="1893"/>
    <lineage>
        <taxon>Bacteria</taxon>
        <taxon>Bacillati</taxon>
        <taxon>Actinomycetota</taxon>
        <taxon>Actinomycetes</taxon>
        <taxon>Kitasatosporales</taxon>
        <taxon>Streptomycetaceae</taxon>
        <taxon>Streptomyces</taxon>
    </lineage>
</organism>
<dbReference type="STRING" id="1893.SAMN02787144_102955"/>
<accession>A0A1K2F2X4</accession>
<evidence type="ECO:0000313" key="2">
    <source>
        <dbReference type="Proteomes" id="UP000181909"/>
    </source>
</evidence>
<dbReference type="EMBL" id="FPJO01000029">
    <property type="protein sequence ID" value="SFY42167.1"/>
    <property type="molecule type" value="Genomic_DNA"/>
</dbReference>
<sequence>MSADSAGVLRDGAQSALWPVAELVDGLGGFFVRREEDDQLLGIRGEFERLTDRLEPAAGRVVEPEDAALRNQVTVHAPLSPYKTDRQLGGG</sequence>
<name>A0A1K2F2X4_STRAR</name>
<protein>
    <submittedName>
        <fullName evidence="1">Uncharacterized protein</fullName>
    </submittedName>
</protein>